<evidence type="ECO:0000256" key="5">
    <source>
        <dbReference type="SAM" id="SignalP"/>
    </source>
</evidence>
<dbReference type="PROSITE" id="PS51257">
    <property type="entry name" value="PROKAR_LIPOPROTEIN"/>
    <property type="match status" value="1"/>
</dbReference>
<dbReference type="InterPro" id="IPR000914">
    <property type="entry name" value="SBP_5_dom"/>
</dbReference>
<dbReference type="SUPFAM" id="SSF53850">
    <property type="entry name" value="Periplasmic binding protein-like II"/>
    <property type="match status" value="1"/>
</dbReference>
<name>A0ABT8V681_9BACL</name>
<evidence type="ECO:0000256" key="1">
    <source>
        <dbReference type="ARBA" id="ARBA00004193"/>
    </source>
</evidence>
<comment type="subcellular location">
    <subcellularLocation>
        <location evidence="1">Cell membrane</location>
        <topology evidence="1">Lipid-anchor</topology>
    </subcellularLocation>
</comment>
<feature type="domain" description="Solute-binding protein family 5" evidence="6">
    <location>
        <begin position="77"/>
        <end position="451"/>
    </location>
</feature>
<dbReference type="RefSeq" id="WP_302877914.1">
    <property type="nucleotide sequence ID" value="NZ_JAUMKJ010000008.1"/>
</dbReference>
<comment type="similarity">
    <text evidence="2">Belongs to the bacterial solute-binding protein 5 family.</text>
</comment>
<dbReference type="CDD" id="cd08489">
    <property type="entry name" value="PBP2_NikA"/>
    <property type="match status" value="1"/>
</dbReference>
<evidence type="ECO:0000256" key="2">
    <source>
        <dbReference type="ARBA" id="ARBA00005695"/>
    </source>
</evidence>
<feature type="signal peptide" evidence="5">
    <location>
        <begin position="1"/>
        <end position="19"/>
    </location>
</feature>
<comment type="caution">
    <text evidence="7">The sequence shown here is derived from an EMBL/GenBank/DDBJ whole genome shotgun (WGS) entry which is preliminary data.</text>
</comment>
<proteinExistence type="inferred from homology"/>
<dbReference type="PROSITE" id="PS01040">
    <property type="entry name" value="SBP_BACTERIAL_5"/>
    <property type="match status" value="1"/>
</dbReference>
<dbReference type="Proteomes" id="UP001168883">
    <property type="component" value="Unassembled WGS sequence"/>
</dbReference>
<dbReference type="PANTHER" id="PTHR30290:SF9">
    <property type="entry name" value="OLIGOPEPTIDE-BINDING PROTEIN APPA"/>
    <property type="match status" value="1"/>
</dbReference>
<dbReference type="Gene3D" id="3.40.190.10">
    <property type="entry name" value="Periplasmic binding protein-like II"/>
    <property type="match status" value="1"/>
</dbReference>
<dbReference type="InterPro" id="IPR030678">
    <property type="entry name" value="Peptide/Ni-bd"/>
</dbReference>
<accession>A0ABT8V681</accession>
<organism evidence="7 8">
    <name type="scientific">Paenibacillus ehimensis</name>
    <dbReference type="NCBI Taxonomy" id="79264"/>
    <lineage>
        <taxon>Bacteria</taxon>
        <taxon>Bacillati</taxon>
        <taxon>Bacillota</taxon>
        <taxon>Bacilli</taxon>
        <taxon>Bacillales</taxon>
        <taxon>Paenibacillaceae</taxon>
        <taxon>Paenibacillus</taxon>
    </lineage>
</organism>
<dbReference type="PANTHER" id="PTHR30290">
    <property type="entry name" value="PERIPLASMIC BINDING COMPONENT OF ABC TRANSPORTER"/>
    <property type="match status" value="1"/>
</dbReference>
<evidence type="ECO:0000259" key="6">
    <source>
        <dbReference type="Pfam" id="PF00496"/>
    </source>
</evidence>
<dbReference type="Pfam" id="PF00496">
    <property type="entry name" value="SBP_bac_5"/>
    <property type="match status" value="1"/>
</dbReference>
<feature type="chain" id="PRO_5046431099" evidence="5">
    <location>
        <begin position="20"/>
        <end position="536"/>
    </location>
</feature>
<evidence type="ECO:0000313" key="7">
    <source>
        <dbReference type="EMBL" id="MDO3676931.1"/>
    </source>
</evidence>
<dbReference type="PIRSF" id="PIRSF002741">
    <property type="entry name" value="MppA"/>
    <property type="match status" value="1"/>
</dbReference>
<keyword evidence="4 5" id="KW-0732">Signal</keyword>
<evidence type="ECO:0000313" key="8">
    <source>
        <dbReference type="Proteomes" id="UP001168883"/>
    </source>
</evidence>
<dbReference type="InterPro" id="IPR011980">
    <property type="entry name" value="CntA-like"/>
</dbReference>
<reference evidence="7" key="1">
    <citation type="submission" date="2023-07" db="EMBL/GenBank/DDBJ databases">
        <authorList>
            <person name="Aktuganov G."/>
            <person name="Boyko T."/>
            <person name="Delegan Y."/>
            <person name="Galimzianova N."/>
            <person name="Gilvanova E."/>
            <person name="Korobov V."/>
            <person name="Kuzmina L."/>
            <person name="Melentiev A."/>
            <person name="Milman P."/>
            <person name="Ryabova A."/>
            <person name="Stupak E."/>
            <person name="Yasakov T."/>
            <person name="Zharikova N."/>
            <person name="Zhurenko E."/>
        </authorList>
    </citation>
    <scope>NUCLEOTIDE SEQUENCE</scope>
    <source>
        <strain evidence="7">IB-739</strain>
    </source>
</reference>
<protein>
    <submittedName>
        <fullName evidence="7">Nickel ABC transporter substrate-binding protein</fullName>
    </submittedName>
</protein>
<evidence type="ECO:0000256" key="4">
    <source>
        <dbReference type="ARBA" id="ARBA00022729"/>
    </source>
</evidence>
<dbReference type="Gene3D" id="3.10.105.10">
    <property type="entry name" value="Dipeptide-binding Protein, Domain 3"/>
    <property type="match status" value="1"/>
</dbReference>
<gene>
    <name evidence="7" type="ORF">Q3C12_07940</name>
</gene>
<dbReference type="EMBL" id="JAUMKJ010000008">
    <property type="protein sequence ID" value="MDO3676931.1"/>
    <property type="molecule type" value="Genomic_DNA"/>
</dbReference>
<sequence length="536" mass="59874">MKKTVTVLVTAALLLTALAACSRSDRNDTAREITVSEGWNFAGGFYPIETFVVNTNYGPAFYMYNFYETLVNYKDGEFVPGLAESWDISNDGLVYTFHLRKNVKFSDGTVFDAEAVKRNLEVIPQNLGKANGSYGTVTTLFKRIVVVDPHTIEVHLTAPYYGVLKDFTLIHPMAMVSPHAFHEDGTVKDDLKTSTLGTGPYMYKGDTDGTTYTFVKNPHYWGKEPETDRFHVKVIPDNDARLLALRNGEVDLIVGTRQITYDGLNEMKASGYGTLVSEGINYTRYFGFNVSKAPFNDRNVRLAASYALDKQRISESILSGIEAKADSIFDPALPYCDVKLEPYGHDKQKAIALLEEAGWVDSNGDGVREKDGVSLKGEILYSKDNTMVDDLMLAVAAQWKEIGMDIRLNGMEMTAYYSELQNNNFTIAYGMTYGSAWDPYTSITNMKPGQKSNYAAAQALELVEDGSKIINALNVTVDRNEIRKTYDFILREIHDNAILLPLSYTKEVAVYNKSKIKDYTFNGQLAYIDIAAISLK</sequence>
<keyword evidence="8" id="KW-1185">Reference proteome</keyword>
<dbReference type="InterPro" id="IPR023765">
    <property type="entry name" value="SBP_5_CS"/>
</dbReference>
<evidence type="ECO:0000256" key="3">
    <source>
        <dbReference type="ARBA" id="ARBA00022448"/>
    </source>
</evidence>
<keyword evidence="3" id="KW-0813">Transport</keyword>
<dbReference type="InterPro" id="IPR039424">
    <property type="entry name" value="SBP_5"/>
</dbReference>